<dbReference type="InterPro" id="IPR012340">
    <property type="entry name" value="NA-bd_OB-fold"/>
</dbReference>
<dbReference type="Pfam" id="PF19833">
    <property type="entry name" value="RecG_dom3_C"/>
    <property type="match status" value="1"/>
</dbReference>
<dbReference type="SUPFAM" id="SSF52540">
    <property type="entry name" value="P-loop containing nucleoside triphosphate hydrolases"/>
    <property type="match status" value="1"/>
</dbReference>
<evidence type="ECO:0000313" key="10">
    <source>
        <dbReference type="EMBL" id="KTT97068.1"/>
    </source>
</evidence>
<dbReference type="EMBL" id="LDTF01000070">
    <property type="protein sequence ID" value="KTT97068.1"/>
    <property type="molecule type" value="Genomic_DNA"/>
</dbReference>
<evidence type="ECO:0000313" key="11">
    <source>
        <dbReference type="Proteomes" id="UP000073923"/>
    </source>
</evidence>
<dbReference type="PROSITE" id="PS51192">
    <property type="entry name" value="HELICASE_ATP_BIND_1"/>
    <property type="match status" value="1"/>
</dbReference>
<dbReference type="CDD" id="cd17992">
    <property type="entry name" value="DEXHc_RecG"/>
    <property type="match status" value="1"/>
</dbReference>
<name>A0A147IPS6_9SPHN</name>
<dbReference type="InterPro" id="IPR001650">
    <property type="entry name" value="Helicase_C-like"/>
</dbReference>
<dbReference type="GO" id="GO:0006281">
    <property type="term" value="P:DNA repair"/>
    <property type="evidence" value="ECO:0007669"/>
    <property type="project" value="UniProtKB-KW"/>
</dbReference>
<feature type="domain" description="Helicase C-terminal" evidence="9">
    <location>
        <begin position="451"/>
        <end position="610"/>
    </location>
</feature>
<evidence type="ECO:0000256" key="5">
    <source>
        <dbReference type="ARBA" id="ARBA00022840"/>
    </source>
</evidence>
<dbReference type="InterPro" id="IPR047112">
    <property type="entry name" value="RecG/Mfd"/>
</dbReference>
<dbReference type="Pfam" id="PF00270">
    <property type="entry name" value="DEAD"/>
    <property type="match status" value="1"/>
</dbReference>
<dbReference type="GO" id="GO:0003677">
    <property type="term" value="F:DNA binding"/>
    <property type="evidence" value="ECO:0007669"/>
    <property type="project" value="UniProtKB-KW"/>
</dbReference>
<dbReference type="InterPro" id="IPR014001">
    <property type="entry name" value="Helicase_ATP-bd"/>
</dbReference>
<gene>
    <name evidence="10" type="ORF">NS355_12690</name>
</gene>
<evidence type="ECO:0000256" key="6">
    <source>
        <dbReference type="ARBA" id="ARBA00023125"/>
    </source>
</evidence>
<dbReference type="SUPFAM" id="SSF50249">
    <property type="entry name" value="Nucleic acid-binding proteins"/>
    <property type="match status" value="1"/>
</dbReference>
<accession>A0A147IPS6</accession>
<keyword evidence="7" id="KW-0234">DNA repair</keyword>
<evidence type="ECO:0000256" key="2">
    <source>
        <dbReference type="ARBA" id="ARBA00022763"/>
    </source>
</evidence>
<evidence type="ECO:0000256" key="7">
    <source>
        <dbReference type="ARBA" id="ARBA00023204"/>
    </source>
</evidence>
<dbReference type="GO" id="GO:0003678">
    <property type="term" value="F:DNA helicase activity"/>
    <property type="evidence" value="ECO:0007669"/>
    <property type="project" value="TreeGrafter"/>
</dbReference>
<keyword evidence="1" id="KW-0547">Nucleotide-binding</keyword>
<dbReference type="NCBIfam" id="NF008164">
    <property type="entry name" value="PRK10917.1-2"/>
    <property type="match status" value="1"/>
</dbReference>
<dbReference type="CDD" id="cd04488">
    <property type="entry name" value="RecG_wedge_OBF"/>
    <property type="match status" value="1"/>
</dbReference>
<dbReference type="GO" id="GO:0016787">
    <property type="term" value="F:hydrolase activity"/>
    <property type="evidence" value="ECO:0007669"/>
    <property type="project" value="UniProtKB-KW"/>
</dbReference>
<organism evidence="10 11">
    <name type="scientific">Sphingomonas yabuuchiae</name>
    <dbReference type="NCBI Taxonomy" id="172044"/>
    <lineage>
        <taxon>Bacteria</taxon>
        <taxon>Pseudomonadati</taxon>
        <taxon>Pseudomonadota</taxon>
        <taxon>Alphaproteobacteria</taxon>
        <taxon>Sphingomonadales</taxon>
        <taxon>Sphingomonadaceae</taxon>
        <taxon>Sphingomonas</taxon>
    </lineage>
</organism>
<evidence type="ECO:0000256" key="3">
    <source>
        <dbReference type="ARBA" id="ARBA00022801"/>
    </source>
</evidence>
<evidence type="ECO:0000259" key="8">
    <source>
        <dbReference type="PROSITE" id="PS51192"/>
    </source>
</evidence>
<feature type="domain" description="Helicase ATP-binding" evidence="8">
    <location>
        <begin position="270"/>
        <end position="432"/>
    </location>
</feature>
<reference evidence="10 11" key="1">
    <citation type="journal article" date="2016" name="Front. Microbiol.">
        <title>Genomic Resource of Rice Seed Associated Bacteria.</title>
        <authorList>
            <person name="Midha S."/>
            <person name="Bansal K."/>
            <person name="Sharma S."/>
            <person name="Kumar N."/>
            <person name="Patil P.P."/>
            <person name="Chaudhry V."/>
            <person name="Patil P.B."/>
        </authorList>
    </citation>
    <scope>NUCLEOTIDE SEQUENCE [LARGE SCALE GENOMIC DNA]</scope>
    <source>
        <strain evidence="10 11">NS355</strain>
    </source>
</reference>
<evidence type="ECO:0000256" key="1">
    <source>
        <dbReference type="ARBA" id="ARBA00022741"/>
    </source>
</evidence>
<dbReference type="AlphaFoldDB" id="A0A147IPS6"/>
<dbReference type="GO" id="GO:0005524">
    <property type="term" value="F:ATP binding"/>
    <property type="evidence" value="ECO:0007669"/>
    <property type="project" value="UniProtKB-KW"/>
</dbReference>
<dbReference type="PATRIC" id="fig|172044.3.peg.2875"/>
<dbReference type="PANTHER" id="PTHR47964:SF1">
    <property type="entry name" value="ATP-DEPENDENT DNA HELICASE HOMOLOG RECG, CHLOROPLASTIC"/>
    <property type="match status" value="1"/>
</dbReference>
<dbReference type="InterPro" id="IPR045562">
    <property type="entry name" value="RecG_dom3_C"/>
</dbReference>
<dbReference type="SMART" id="SM00490">
    <property type="entry name" value="HELICc"/>
    <property type="match status" value="1"/>
</dbReference>
<keyword evidence="2" id="KW-0227">DNA damage</keyword>
<dbReference type="RefSeq" id="WP_058746049.1">
    <property type="nucleotide sequence ID" value="NZ_LDTF01000070.1"/>
</dbReference>
<protein>
    <submittedName>
        <fullName evidence="10">ATP-dependent DNA helicase RecG</fullName>
    </submittedName>
</protein>
<dbReference type="PROSITE" id="PS51194">
    <property type="entry name" value="HELICASE_CTER"/>
    <property type="match status" value="1"/>
</dbReference>
<comment type="caution">
    <text evidence="10">The sequence shown here is derived from an EMBL/GenBank/DDBJ whole genome shotgun (WGS) entry which is preliminary data.</text>
</comment>
<dbReference type="NCBIfam" id="NF008168">
    <property type="entry name" value="PRK10917.2-2"/>
    <property type="match status" value="1"/>
</dbReference>
<evidence type="ECO:0000259" key="9">
    <source>
        <dbReference type="PROSITE" id="PS51194"/>
    </source>
</evidence>
<dbReference type="Gene3D" id="3.40.50.300">
    <property type="entry name" value="P-loop containing nucleotide triphosphate hydrolases"/>
    <property type="match status" value="2"/>
</dbReference>
<dbReference type="SMART" id="SM00487">
    <property type="entry name" value="DEXDc"/>
    <property type="match status" value="1"/>
</dbReference>
<keyword evidence="4 10" id="KW-0347">Helicase</keyword>
<dbReference type="Pfam" id="PF00271">
    <property type="entry name" value="Helicase_C"/>
    <property type="match status" value="1"/>
</dbReference>
<evidence type="ECO:0000256" key="4">
    <source>
        <dbReference type="ARBA" id="ARBA00022806"/>
    </source>
</evidence>
<dbReference type="OrthoDB" id="9804325at2"/>
<dbReference type="Proteomes" id="UP000073923">
    <property type="component" value="Unassembled WGS sequence"/>
</dbReference>
<sequence length="684" mass="74434">MRPDILNPLFAEVTSLKGVGPGLAKPLERLRIARVVDVAFHLPTGHIDRFARDELMVSDAGRVIAIPLTVKEHRVSSSPRGPTRVRAEDAAGNSVALVYFGGNSGWVKKLLPIGETKIVSGRLDLYGQDLQIVHPDLGDSTEGFREREAIYPLSEGITSRRLGALAVQAVERSPDLPEWIEPGLKAQRGWPDWREALARIHADPADAKARERLGYDEVFANQLAMTLVRADTRKRRGRALNGDGRLRDMLKLPYTLTGAQSRTVREIEGDLAQDAPMLRLLQGDVGAGKTLVAAMAMLIAVEAGAQAAMLAPTEILARQHYETLRKTLAGLPIEIAALTGRDKGKAREATLMALAAGEIDILVGTHAIFQETVTYRDLALVVVDEQHRFGVAQRMMLSAKGKAPPHLLAMTATPIPRTLTLANYGEMDVSRLDEMPPGRQPIETRVVSEDRLDEVVNALGRHLSDGGQAYWVCPLVEESEKSDLAAAEMRAETLRARFGERVGLVHGKMKPAEKDAVMEAFAGGRLGVLVATTVIEVGVDVPNATLIVIEHADRFGLAQLHQLRGRVGRGGGLSRCLLLRGSHLSETSRARLALMRETNDGFRIAEEDLRLRGAGELLGTRQSGEMAFRLATPENMADLMQCAQDDARLLIDRDGGLEAPRGQAARTALYLFERDAGVALLRSG</sequence>
<dbReference type="PANTHER" id="PTHR47964">
    <property type="entry name" value="ATP-DEPENDENT DNA HELICASE HOMOLOG RECG, CHLOROPLASTIC"/>
    <property type="match status" value="1"/>
</dbReference>
<dbReference type="InterPro" id="IPR027417">
    <property type="entry name" value="P-loop_NTPase"/>
</dbReference>
<dbReference type="InterPro" id="IPR011545">
    <property type="entry name" value="DEAD/DEAH_box_helicase_dom"/>
</dbReference>
<keyword evidence="6" id="KW-0238">DNA-binding</keyword>
<keyword evidence="3" id="KW-0378">Hydrolase</keyword>
<proteinExistence type="predicted"/>
<keyword evidence="5" id="KW-0067">ATP-binding</keyword>